<organism evidence="1">
    <name type="scientific">viral metagenome</name>
    <dbReference type="NCBI Taxonomy" id="1070528"/>
    <lineage>
        <taxon>unclassified sequences</taxon>
        <taxon>metagenomes</taxon>
        <taxon>organismal metagenomes</taxon>
    </lineage>
</organism>
<sequence length="51" mass="5582">MSRRQKVQDPLDQPPRLEATMSHLTLGSSCSIRGVRLGLSMSSSLNSTRPV</sequence>
<dbReference type="AlphaFoldDB" id="A0A6C0IZI4"/>
<protein>
    <submittedName>
        <fullName evidence="1">Uncharacterized protein</fullName>
    </submittedName>
</protein>
<dbReference type="PROSITE" id="PS51257">
    <property type="entry name" value="PROKAR_LIPOPROTEIN"/>
    <property type="match status" value="1"/>
</dbReference>
<reference evidence="1" key="1">
    <citation type="journal article" date="2020" name="Nature">
        <title>Giant virus diversity and host interactions through global metagenomics.</title>
        <authorList>
            <person name="Schulz F."/>
            <person name="Roux S."/>
            <person name="Paez-Espino D."/>
            <person name="Jungbluth S."/>
            <person name="Walsh D.A."/>
            <person name="Denef V.J."/>
            <person name="McMahon K.D."/>
            <person name="Konstantinidis K.T."/>
            <person name="Eloe-Fadrosh E.A."/>
            <person name="Kyrpides N.C."/>
            <person name="Woyke T."/>
        </authorList>
    </citation>
    <scope>NUCLEOTIDE SEQUENCE</scope>
    <source>
        <strain evidence="1">GVMAG-M-3300025572-1</strain>
    </source>
</reference>
<evidence type="ECO:0000313" key="1">
    <source>
        <dbReference type="EMBL" id="QHT97856.1"/>
    </source>
</evidence>
<dbReference type="EMBL" id="MN740283">
    <property type="protein sequence ID" value="QHT97856.1"/>
    <property type="molecule type" value="Genomic_DNA"/>
</dbReference>
<name>A0A6C0IZI4_9ZZZZ</name>
<accession>A0A6C0IZI4</accession>
<proteinExistence type="predicted"/>